<organism evidence="2 3">
    <name type="scientific">Riccia sorocarpa</name>
    <dbReference type="NCBI Taxonomy" id="122646"/>
    <lineage>
        <taxon>Eukaryota</taxon>
        <taxon>Viridiplantae</taxon>
        <taxon>Streptophyta</taxon>
        <taxon>Embryophyta</taxon>
        <taxon>Marchantiophyta</taxon>
        <taxon>Marchantiopsida</taxon>
        <taxon>Marchantiidae</taxon>
        <taxon>Marchantiales</taxon>
        <taxon>Ricciaceae</taxon>
        <taxon>Riccia</taxon>
    </lineage>
</organism>
<dbReference type="Gene3D" id="3.40.50.150">
    <property type="entry name" value="Vaccinia Virus protein VP39"/>
    <property type="match status" value="1"/>
</dbReference>
<evidence type="ECO:0000313" key="3">
    <source>
        <dbReference type="Proteomes" id="UP001633002"/>
    </source>
</evidence>
<accession>A0ABD3H5A8</accession>
<feature type="region of interest" description="Disordered" evidence="1">
    <location>
        <begin position="85"/>
        <end position="117"/>
    </location>
</feature>
<dbReference type="EMBL" id="JBJQOH010000005">
    <property type="protein sequence ID" value="KAL3686623.1"/>
    <property type="molecule type" value="Genomic_DNA"/>
</dbReference>
<evidence type="ECO:0000256" key="1">
    <source>
        <dbReference type="SAM" id="MobiDB-lite"/>
    </source>
</evidence>
<name>A0ABD3H5A8_9MARC</name>
<dbReference type="InterPro" id="IPR029063">
    <property type="entry name" value="SAM-dependent_MTases_sf"/>
</dbReference>
<dbReference type="Proteomes" id="UP001633002">
    <property type="component" value="Unassembled WGS sequence"/>
</dbReference>
<comment type="caution">
    <text evidence="2">The sequence shown here is derived from an EMBL/GenBank/DDBJ whole genome shotgun (WGS) entry which is preliminary data.</text>
</comment>
<reference evidence="2 3" key="1">
    <citation type="submission" date="2024-09" db="EMBL/GenBank/DDBJ databases">
        <title>Chromosome-scale assembly of Riccia sorocarpa.</title>
        <authorList>
            <person name="Paukszto L."/>
        </authorList>
    </citation>
    <scope>NUCLEOTIDE SEQUENCE [LARGE SCALE GENOMIC DNA]</scope>
    <source>
        <strain evidence="2">LP-2024</strain>
        <tissue evidence="2">Aerial parts of the thallus</tissue>
    </source>
</reference>
<proteinExistence type="predicted"/>
<keyword evidence="3" id="KW-1185">Reference proteome</keyword>
<dbReference type="AlphaFoldDB" id="A0ABD3H5A8"/>
<feature type="compositionally biased region" description="Low complexity" evidence="1">
    <location>
        <begin position="92"/>
        <end position="104"/>
    </location>
</feature>
<evidence type="ECO:0000313" key="2">
    <source>
        <dbReference type="EMBL" id="KAL3686623.1"/>
    </source>
</evidence>
<gene>
    <name evidence="2" type="ORF">R1sor_009197</name>
</gene>
<sequence>MIVNSNGQLHQISKLDDKGRSKCIGFVQTLLENFTSQGDIVVDFVGGWRTTLLASTNCSRCCIIAKTRKDVFECLEHIIKQMDEPNKMPEATGTPTSTTVGQTSRGKKPFNEDDDLGDDLLGDETILLEDTRLQRKGRHQFEWGGEIP</sequence>
<protein>
    <submittedName>
        <fullName evidence="2">Uncharacterized protein</fullName>
    </submittedName>
</protein>